<evidence type="ECO:0000256" key="1">
    <source>
        <dbReference type="SAM" id="MobiDB-lite"/>
    </source>
</evidence>
<name>T1BH32_9ZZZZ</name>
<proteinExistence type="predicted"/>
<feature type="non-terminal residue" evidence="2">
    <location>
        <position position="136"/>
    </location>
</feature>
<dbReference type="Pfam" id="PF07592">
    <property type="entry name" value="DDE_Tnp_ISAZ013"/>
    <property type="match status" value="1"/>
</dbReference>
<protein>
    <submittedName>
        <fullName evidence="2">Transposase, Rhodopirellula-type</fullName>
    </submittedName>
</protein>
<dbReference type="InterPro" id="IPR011518">
    <property type="entry name" value="Transposase_36"/>
</dbReference>
<accession>T1BH32</accession>
<reference evidence="2" key="2">
    <citation type="journal article" date="2014" name="ISME J.">
        <title>Microbial stratification in low pH oxic and suboxic macroscopic growths along an acid mine drainage.</title>
        <authorList>
            <person name="Mendez-Garcia C."/>
            <person name="Mesa V."/>
            <person name="Sprenger R.R."/>
            <person name="Richter M."/>
            <person name="Diez M.S."/>
            <person name="Solano J."/>
            <person name="Bargiela R."/>
            <person name="Golyshina O.V."/>
            <person name="Manteca A."/>
            <person name="Ramos J.L."/>
            <person name="Gallego J.R."/>
            <person name="Llorente I."/>
            <person name="Martins Dos Santos V.A."/>
            <person name="Jensen O.N."/>
            <person name="Pelaez A.I."/>
            <person name="Sanchez J."/>
            <person name="Ferrer M."/>
        </authorList>
    </citation>
    <scope>NUCLEOTIDE SEQUENCE</scope>
</reference>
<dbReference type="AlphaFoldDB" id="T1BH32"/>
<feature type="region of interest" description="Disordered" evidence="1">
    <location>
        <begin position="1"/>
        <end position="45"/>
    </location>
</feature>
<comment type="caution">
    <text evidence="2">The sequence shown here is derived from an EMBL/GenBank/DDBJ whole genome shotgun (WGS) entry which is preliminary data.</text>
</comment>
<gene>
    <name evidence="2" type="ORF">B2A_00234</name>
</gene>
<sequence length="136" mass="14873">MQEVTGLSAPTIIKGMQEVRQDNSLSSRERLRRPGAGRPPVERVDAEALPTLRVLVEGTTAGSPMGALLWTHKSTRTLAEEMTRQGHPVSPNTAGRLLETLGYSLQVNAKSKEGRSPPERDAQFRAINRQVAAFQT</sequence>
<evidence type="ECO:0000313" key="2">
    <source>
        <dbReference type="EMBL" id="EQD68952.1"/>
    </source>
</evidence>
<organism evidence="2">
    <name type="scientific">mine drainage metagenome</name>
    <dbReference type="NCBI Taxonomy" id="410659"/>
    <lineage>
        <taxon>unclassified sequences</taxon>
        <taxon>metagenomes</taxon>
        <taxon>ecological metagenomes</taxon>
    </lineage>
</organism>
<dbReference type="EMBL" id="AUZZ01000166">
    <property type="protein sequence ID" value="EQD68952.1"/>
    <property type="molecule type" value="Genomic_DNA"/>
</dbReference>
<reference evidence="2" key="1">
    <citation type="submission" date="2013-08" db="EMBL/GenBank/DDBJ databases">
        <authorList>
            <person name="Mendez C."/>
            <person name="Richter M."/>
            <person name="Ferrer M."/>
            <person name="Sanchez J."/>
        </authorList>
    </citation>
    <scope>NUCLEOTIDE SEQUENCE</scope>
</reference>